<protein>
    <submittedName>
        <fullName evidence="1">Uncharacterized protein</fullName>
    </submittedName>
</protein>
<dbReference type="EMBL" id="GBXM01078841">
    <property type="protein sequence ID" value="JAH29736.1"/>
    <property type="molecule type" value="Transcribed_RNA"/>
</dbReference>
<organism evidence="1">
    <name type="scientific">Anguilla anguilla</name>
    <name type="common">European freshwater eel</name>
    <name type="synonym">Muraena anguilla</name>
    <dbReference type="NCBI Taxonomy" id="7936"/>
    <lineage>
        <taxon>Eukaryota</taxon>
        <taxon>Metazoa</taxon>
        <taxon>Chordata</taxon>
        <taxon>Craniata</taxon>
        <taxon>Vertebrata</taxon>
        <taxon>Euteleostomi</taxon>
        <taxon>Actinopterygii</taxon>
        <taxon>Neopterygii</taxon>
        <taxon>Teleostei</taxon>
        <taxon>Anguilliformes</taxon>
        <taxon>Anguillidae</taxon>
        <taxon>Anguilla</taxon>
    </lineage>
</organism>
<proteinExistence type="predicted"/>
<reference evidence="1" key="1">
    <citation type="submission" date="2014-11" db="EMBL/GenBank/DDBJ databases">
        <authorList>
            <person name="Amaro Gonzalez C."/>
        </authorList>
    </citation>
    <scope>NUCLEOTIDE SEQUENCE</scope>
</reference>
<reference evidence="1" key="2">
    <citation type="journal article" date="2015" name="Fish Shellfish Immunol.">
        <title>Early steps in the European eel (Anguilla anguilla)-Vibrio vulnificus interaction in the gills: Role of the RtxA13 toxin.</title>
        <authorList>
            <person name="Callol A."/>
            <person name="Pajuelo D."/>
            <person name="Ebbesson L."/>
            <person name="Teles M."/>
            <person name="MacKenzie S."/>
            <person name="Amaro C."/>
        </authorList>
    </citation>
    <scope>NUCLEOTIDE SEQUENCE</scope>
</reference>
<sequence>MTYFTSKEMFTSFFVHNFDKIGTSVSHSFKHTDERNRVA</sequence>
<name>A0A0E9RKU2_ANGAN</name>
<dbReference type="AlphaFoldDB" id="A0A0E9RKU2"/>
<evidence type="ECO:0000313" key="1">
    <source>
        <dbReference type="EMBL" id="JAH29736.1"/>
    </source>
</evidence>
<accession>A0A0E9RKU2</accession>